<dbReference type="GO" id="GO:0005737">
    <property type="term" value="C:cytoplasm"/>
    <property type="evidence" value="ECO:0007669"/>
    <property type="project" value="UniProtKB-SubCell"/>
</dbReference>
<feature type="coiled-coil region" evidence="8">
    <location>
        <begin position="541"/>
        <end position="568"/>
    </location>
</feature>
<keyword evidence="5" id="KW-0970">Cilium biogenesis/degradation</keyword>
<evidence type="ECO:0000256" key="8">
    <source>
        <dbReference type="SAM" id="Coils"/>
    </source>
</evidence>
<keyword evidence="6 8" id="KW-0175">Coiled coil</keyword>
<dbReference type="Pfam" id="PF25771">
    <property type="entry name" value="CC_CEP152-bind"/>
    <property type="match status" value="1"/>
</dbReference>
<evidence type="ECO:0000256" key="4">
    <source>
        <dbReference type="ARBA" id="ARBA00022490"/>
    </source>
</evidence>
<feature type="coiled-coil region" evidence="8">
    <location>
        <begin position="208"/>
        <end position="256"/>
    </location>
</feature>
<feature type="non-terminal residue" evidence="11">
    <location>
        <position position="582"/>
    </location>
</feature>
<evidence type="ECO:0000256" key="5">
    <source>
        <dbReference type="ARBA" id="ARBA00022794"/>
    </source>
</evidence>
<organism evidence="11 12">
    <name type="scientific">Corvus brachyrhynchos</name>
    <name type="common">American crow</name>
    <dbReference type="NCBI Taxonomy" id="85066"/>
    <lineage>
        <taxon>Eukaryota</taxon>
        <taxon>Metazoa</taxon>
        <taxon>Chordata</taxon>
        <taxon>Craniata</taxon>
        <taxon>Vertebrata</taxon>
        <taxon>Euteleostomi</taxon>
        <taxon>Archelosauria</taxon>
        <taxon>Archosauria</taxon>
        <taxon>Dinosauria</taxon>
        <taxon>Saurischia</taxon>
        <taxon>Theropoda</taxon>
        <taxon>Coelurosauria</taxon>
        <taxon>Aves</taxon>
        <taxon>Neognathae</taxon>
        <taxon>Neoaves</taxon>
        <taxon>Telluraves</taxon>
        <taxon>Australaves</taxon>
        <taxon>Passeriformes</taxon>
        <taxon>Corvoidea</taxon>
        <taxon>Corvidae</taxon>
        <taxon>Corvus</taxon>
    </lineage>
</organism>
<feature type="domain" description="CEP63/Deup1 N-terminal" evidence="9">
    <location>
        <begin position="3"/>
        <end position="261"/>
    </location>
</feature>
<evidence type="ECO:0000259" key="9">
    <source>
        <dbReference type="Pfam" id="PF17045"/>
    </source>
</evidence>
<dbReference type="PANTHER" id="PTHR18875:SF5">
    <property type="entry name" value="DEUTEROSOME ASSEMBLY PROTEIN 1"/>
    <property type="match status" value="1"/>
</dbReference>
<dbReference type="GO" id="GO:0030030">
    <property type="term" value="P:cell projection organization"/>
    <property type="evidence" value="ECO:0007669"/>
    <property type="project" value="UniProtKB-KW"/>
</dbReference>
<dbReference type="EMBL" id="KK719136">
    <property type="protein sequence ID" value="KFO61497.1"/>
    <property type="molecule type" value="Genomic_DNA"/>
</dbReference>
<comment type="subcellular location">
    <subcellularLocation>
        <location evidence="1">Cytoplasm</location>
    </subcellularLocation>
</comment>
<evidence type="ECO:0000259" key="10">
    <source>
        <dbReference type="Pfam" id="PF25771"/>
    </source>
</evidence>
<evidence type="ECO:0000313" key="12">
    <source>
        <dbReference type="Proteomes" id="UP000052976"/>
    </source>
</evidence>
<feature type="non-terminal residue" evidence="11">
    <location>
        <position position="1"/>
    </location>
</feature>
<dbReference type="Proteomes" id="UP000052976">
    <property type="component" value="Unassembled WGS sequence"/>
</dbReference>
<dbReference type="GO" id="GO:0007099">
    <property type="term" value="P:centriole replication"/>
    <property type="evidence" value="ECO:0007669"/>
    <property type="project" value="TreeGrafter"/>
</dbReference>
<reference evidence="11 12" key="1">
    <citation type="submission" date="2014-04" db="EMBL/GenBank/DDBJ databases">
        <title>Genome evolution of avian class.</title>
        <authorList>
            <person name="Zhang G."/>
            <person name="Li C."/>
        </authorList>
    </citation>
    <scope>NUCLEOTIDE SEQUENCE [LARGE SCALE GENOMIC DNA]</scope>
    <source>
        <strain evidence="11">BGI_N302</strain>
    </source>
</reference>
<sequence>RASPCEAELQELVHQIDIMVNRKQVEWERKMRTLEAKMDIQDQELASAQSKLDQKGQEVGLLQQELENLQKTKYEMAQSYETQLQALKSQFSKLTHSYEKLQSHLLKQKKLESREKCEENLETSSDPRNLYVKLEEFKAKSREWEKNGTTCENNSVYVDVQPKLLPEKCNLFQKQTQNYQFQIHSKKQNQEDLITYAQPRSENDDLTIEKLKAIVNEIARNKNKLEEENMKLHEDLKMYQNQCQNMEADVSEMRNELQSRDSLWRRIHLECQQLHKELLKIKEYKDMQEIQIKHQSSCVQLTEQLENKNTELLLFAESQEHQEEELKKIRNHVYREEQSHCSEQERMKTEISDLTEELHHKEITIATIMGKASLLERQLKMELETKHKLLTEQQLLEFRYQVIKSENTRLKEMVENQECESCMSIDLCNKEHGNFTASVHKMKHENLRLQNSLVKLQNDTEASILSCVDTYRERERSYQTHSKMQEKEESCPRGVPSQIFVRPHPLHWWGGHLLVFPHHDFLFIAQSPLEMSFPATTEKFLQEEEKHAREFEERLNSHLEELQRYSENTLKKYARMQQSRHT</sequence>
<evidence type="ECO:0000256" key="1">
    <source>
        <dbReference type="ARBA" id="ARBA00004496"/>
    </source>
</evidence>
<feature type="coiled-coil region" evidence="8">
    <location>
        <begin position="24"/>
        <end position="97"/>
    </location>
</feature>
<evidence type="ECO:0000256" key="2">
    <source>
        <dbReference type="ARBA" id="ARBA00007181"/>
    </source>
</evidence>
<dbReference type="PANTHER" id="PTHR18875">
    <property type="entry name" value="SARCOMA ANTIGEN NY-SAR-24/CYTOSKELETAL PROTEIN SOJO"/>
    <property type="match status" value="1"/>
</dbReference>
<dbReference type="GO" id="GO:0005814">
    <property type="term" value="C:centriole"/>
    <property type="evidence" value="ECO:0007669"/>
    <property type="project" value="TreeGrafter"/>
</dbReference>
<dbReference type="InterPro" id="IPR031470">
    <property type="entry name" value="CEP63/Deup1_N"/>
</dbReference>
<feature type="coiled-coil region" evidence="8">
    <location>
        <begin position="400"/>
        <end position="459"/>
    </location>
</feature>
<dbReference type="AlphaFoldDB" id="A0A091EY35"/>
<evidence type="ECO:0000256" key="7">
    <source>
        <dbReference type="ARBA" id="ARBA00030704"/>
    </source>
</evidence>
<dbReference type="Pfam" id="PF17045">
    <property type="entry name" value="CEP63"/>
    <property type="match status" value="1"/>
</dbReference>
<evidence type="ECO:0000256" key="6">
    <source>
        <dbReference type="ARBA" id="ARBA00023054"/>
    </source>
</evidence>
<dbReference type="GO" id="GO:0098536">
    <property type="term" value="C:deuterosome"/>
    <property type="evidence" value="ECO:0007669"/>
    <property type="project" value="TreeGrafter"/>
</dbReference>
<feature type="domain" description="CEP63/Deup1 CEP152 binding coiled coil" evidence="10">
    <location>
        <begin position="539"/>
        <end position="573"/>
    </location>
</feature>
<comment type="similarity">
    <text evidence="2">Belongs to the CEP63 family.</text>
</comment>
<keyword evidence="4" id="KW-0963">Cytoplasm</keyword>
<dbReference type="STRING" id="85066.A0A091EY35"/>
<gene>
    <name evidence="11" type="ORF">N302_01994</name>
</gene>
<dbReference type="GO" id="GO:0098535">
    <property type="term" value="P:de novo centriole assembly involved in multi-ciliated epithelial cell differentiation"/>
    <property type="evidence" value="ECO:0007669"/>
    <property type="project" value="TreeGrafter"/>
</dbReference>
<proteinExistence type="inferred from homology"/>
<accession>A0A091EY35</accession>
<name>A0A091EY35_CORBR</name>
<evidence type="ECO:0000256" key="3">
    <source>
        <dbReference type="ARBA" id="ARBA00019105"/>
    </source>
</evidence>
<protein>
    <recommendedName>
        <fullName evidence="3">Deuterosome assembly protein 1</fullName>
    </recommendedName>
    <alternativeName>
        <fullName evidence="7">Coiled-coil domain-containing protein 67</fullName>
    </alternativeName>
</protein>
<evidence type="ECO:0000313" key="11">
    <source>
        <dbReference type="EMBL" id="KFO61497.1"/>
    </source>
</evidence>
<keyword evidence="12" id="KW-1185">Reference proteome</keyword>
<dbReference type="InterPro" id="IPR057656">
    <property type="entry name" value="CEP63/Deup1_CC"/>
</dbReference>